<feature type="transmembrane region" description="Helical" evidence="12">
    <location>
        <begin position="300"/>
        <end position="321"/>
    </location>
</feature>
<evidence type="ECO:0000313" key="13">
    <source>
        <dbReference type="EMBL" id="RZS97916.1"/>
    </source>
</evidence>
<keyword evidence="5 12" id="KW-1133">Transmembrane helix</keyword>
<reference evidence="13 14" key="1">
    <citation type="submission" date="2019-02" db="EMBL/GenBank/DDBJ databases">
        <title>Genomic Encyclopedia of Archaeal and Bacterial Type Strains, Phase II (KMG-II): from individual species to whole genera.</title>
        <authorList>
            <person name="Goeker M."/>
        </authorList>
    </citation>
    <scope>NUCLEOTIDE SEQUENCE [LARGE SCALE GENOMIC DNA]</scope>
    <source>
        <strain evidence="13 14">DSM 21411</strain>
    </source>
</reference>
<keyword evidence="6" id="KW-0560">Oxidoreductase</keyword>
<dbReference type="GO" id="GO:0046872">
    <property type="term" value="F:metal ion binding"/>
    <property type="evidence" value="ECO:0007669"/>
    <property type="project" value="UniProtKB-KW"/>
</dbReference>
<evidence type="ECO:0000256" key="9">
    <source>
        <dbReference type="ARBA" id="ARBA00023136"/>
    </source>
</evidence>
<dbReference type="AlphaFoldDB" id="A0A4Q7PC53"/>
<comment type="cofactor">
    <cofactor evidence="1">
        <name>heme b</name>
        <dbReference type="ChEBI" id="CHEBI:60344"/>
    </cofactor>
</comment>
<evidence type="ECO:0000256" key="3">
    <source>
        <dbReference type="ARBA" id="ARBA00022692"/>
    </source>
</evidence>
<evidence type="ECO:0000256" key="2">
    <source>
        <dbReference type="ARBA" id="ARBA00004141"/>
    </source>
</evidence>
<proteinExistence type="inferred from homology"/>
<keyword evidence="4" id="KW-0479">Metal-binding</keyword>
<feature type="transmembrane region" description="Helical" evidence="12">
    <location>
        <begin position="21"/>
        <end position="42"/>
    </location>
</feature>
<sequence>MKPLLVMPAGKVRNRIKYRSAVHSWLMTGVILVLLMVVIGGITRLTQSGLSMVRWEPITGAIPPLTAEQWQHEFEEYQGSPEFKAYNYHFTLNDFKQIYFWEYLHRLVGRVVGLVFLFPAIFFWIKDVFDVRMQKQVLLIFLGGLFQGVLGWYMVKSGLVDKPHVSHYRLAAHLSTALALAGYIYWVALEWKPLKKVPSKAINRATIVLLSLLSIQIVFGAFVAGLKAGKMFNTFPKMGLTWFPSDLNTAFELSGGFAIFENGIVVQFIHRYLAYLIVFGVIWLWWGIKKYAFKLLPLGNFLLVMVGVQFLLGVLTLIWAIPVSLGVLHQLGAVIVFLTLITLLKRTS</sequence>
<dbReference type="GO" id="GO:0120547">
    <property type="term" value="F:heme A synthase activity"/>
    <property type="evidence" value="ECO:0007669"/>
    <property type="project" value="UniProtKB-EC"/>
</dbReference>
<evidence type="ECO:0000256" key="6">
    <source>
        <dbReference type="ARBA" id="ARBA00023002"/>
    </source>
</evidence>
<feature type="transmembrane region" description="Helical" evidence="12">
    <location>
        <begin position="327"/>
        <end position="344"/>
    </location>
</feature>
<keyword evidence="14" id="KW-1185">Reference proteome</keyword>
<comment type="pathway">
    <text evidence="10">Porphyrin-containing compound metabolism; heme A biosynthesis; heme A from heme O: step 1/1.</text>
</comment>
<feature type="transmembrane region" description="Helical" evidence="12">
    <location>
        <begin position="137"/>
        <end position="155"/>
    </location>
</feature>
<dbReference type="InterPro" id="IPR023754">
    <property type="entry name" value="HemeA_Synthase_type2"/>
</dbReference>
<dbReference type="Pfam" id="PF02628">
    <property type="entry name" value="COX15-CtaA"/>
    <property type="match status" value="1"/>
</dbReference>
<evidence type="ECO:0000313" key="14">
    <source>
        <dbReference type="Proteomes" id="UP000292209"/>
    </source>
</evidence>
<feature type="transmembrane region" description="Helical" evidence="12">
    <location>
        <begin position="167"/>
        <end position="189"/>
    </location>
</feature>
<comment type="subcellular location">
    <subcellularLocation>
        <location evidence="2">Membrane</location>
        <topology evidence="2">Multi-pass membrane protein</topology>
    </subcellularLocation>
</comment>
<gene>
    <name evidence="13" type="ORF">BC751_3544</name>
</gene>
<dbReference type="InterPro" id="IPR003780">
    <property type="entry name" value="COX15/CtaA_fam"/>
</dbReference>
<comment type="catalytic activity">
    <reaction evidence="11">
        <text>Fe(II)-heme o + 2 A + H2O = Fe(II)-heme a + 2 AH2</text>
        <dbReference type="Rhea" id="RHEA:63388"/>
        <dbReference type="ChEBI" id="CHEBI:13193"/>
        <dbReference type="ChEBI" id="CHEBI:15377"/>
        <dbReference type="ChEBI" id="CHEBI:17499"/>
        <dbReference type="ChEBI" id="CHEBI:60530"/>
        <dbReference type="ChEBI" id="CHEBI:61715"/>
        <dbReference type="EC" id="1.17.99.9"/>
    </reaction>
    <physiologicalReaction direction="left-to-right" evidence="11">
        <dbReference type="Rhea" id="RHEA:63389"/>
    </physiologicalReaction>
</comment>
<dbReference type="GO" id="GO:0006784">
    <property type="term" value="P:heme A biosynthetic process"/>
    <property type="evidence" value="ECO:0007669"/>
    <property type="project" value="InterPro"/>
</dbReference>
<accession>A0A4Q7PC53</accession>
<dbReference type="GO" id="GO:0016653">
    <property type="term" value="F:oxidoreductase activity, acting on NAD(P)H, heme protein as acceptor"/>
    <property type="evidence" value="ECO:0007669"/>
    <property type="project" value="TreeGrafter"/>
</dbReference>
<feature type="transmembrane region" description="Helical" evidence="12">
    <location>
        <begin position="107"/>
        <end position="125"/>
    </location>
</feature>
<evidence type="ECO:0000256" key="10">
    <source>
        <dbReference type="ARBA" id="ARBA00044501"/>
    </source>
</evidence>
<evidence type="ECO:0000256" key="12">
    <source>
        <dbReference type="SAM" id="Phobius"/>
    </source>
</evidence>
<evidence type="ECO:0000256" key="7">
    <source>
        <dbReference type="ARBA" id="ARBA00023004"/>
    </source>
</evidence>
<dbReference type="HAMAP" id="MF_01665">
    <property type="entry name" value="HemeA_synth_type2"/>
    <property type="match status" value="1"/>
</dbReference>
<keyword evidence="7" id="KW-0408">Iron</keyword>
<comment type="caution">
    <text evidence="13">The sequence shown here is derived from an EMBL/GenBank/DDBJ whole genome shotgun (WGS) entry which is preliminary data.</text>
</comment>
<dbReference type="PANTHER" id="PTHR23289">
    <property type="entry name" value="CYTOCHROME C OXIDASE ASSEMBLY PROTEIN COX15"/>
    <property type="match status" value="1"/>
</dbReference>
<evidence type="ECO:0000256" key="8">
    <source>
        <dbReference type="ARBA" id="ARBA00023133"/>
    </source>
</evidence>
<dbReference type="RefSeq" id="WP_207226912.1">
    <property type="nucleotide sequence ID" value="NZ_SGXG01000001.1"/>
</dbReference>
<evidence type="ECO:0000256" key="4">
    <source>
        <dbReference type="ARBA" id="ARBA00022723"/>
    </source>
</evidence>
<protein>
    <submittedName>
        <fullName evidence="13">Cytochrome c oxidase assembly protein subunit 15</fullName>
    </submittedName>
</protein>
<feature type="transmembrane region" description="Helical" evidence="12">
    <location>
        <begin position="201"/>
        <end position="226"/>
    </location>
</feature>
<keyword evidence="9 12" id="KW-0472">Membrane</keyword>
<keyword evidence="3 12" id="KW-0812">Transmembrane</keyword>
<dbReference type="EMBL" id="SGXG01000001">
    <property type="protein sequence ID" value="RZS97916.1"/>
    <property type="molecule type" value="Genomic_DNA"/>
</dbReference>
<organism evidence="13 14">
    <name type="scientific">Cecembia calidifontis</name>
    <dbReference type="NCBI Taxonomy" id="1187080"/>
    <lineage>
        <taxon>Bacteria</taxon>
        <taxon>Pseudomonadati</taxon>
        <taxon>Bacteroidota</taxon>
        <taxon>Cytophagia</taxon>
        <taxon>Cytophagales</taxon>
        <taxon>Cyclobacteriaceae</taxon>
        <taxon>Cecembia</taxon>
    </lineage>
</organism>
<feature type="transmembrane region" description="Helical" evidence="12">
    <location>
        <begin position="272"/>
        <end position="288"/>
    </location>
</feature>
<name>A0A4Q7PC53_9BACT</name>
<evidence type="ECO:0000256" key="11">
    <source>
        <dbReference type="ARBA" id="ARBA00048044"/>
    </source>
</evidence>
<dbReference type="GO" id="GO:0016020">
    <property type="term" value="C:membrane"/>
    <property type="evidence" value="ECO:0007669"/>
    <property type="project" value="UniProtKB-SubCell"/>
</dbReference>
<dbReference type="PANTHER" id="PTHR23289:SF2">
    <property type="entry name" value="CYTOCHROME C OXIDASE ASSEMBLY PROTEIN COX15 HOMOLOG"/>
    <property type="match status" value="1"/>
</dbReference>
<evidence type="ECO:0000256" key="5">
    <source>
        <dbReference type="ARBA" id="ARBA00022989"/>
    </source>
</evidence>
<dbReference type="Proteomes" id="UP000292209">
    <property type="component" value="Unassembled WGS sequence"/>
</dbReference>
<evidence type="ECO:0000256" key="1">
    <source>
        <dbReference type="ARBA" id="ARBA00001970"/>
    </source>
</evidence>
<keyword evidence="8" id="KW-0350">Heme biosynthesis</keyword>